<dbReference type="InterPro" id="IPR026870">
    <property type="entry name" value="Zinc_ribbon_dom"/>
</dbReference>
<feature type="transmembrane region" description="Helical" evidence="1">
    <location>
        <begin position="77"/>
        <end position="97"/>
    </location>
</feature>
<feature type="transmembrane region" description="Helical" evidence="1">
    <location>
        <begin position="52"/>
        <end position="71"/>
    </location>
</feature>
<keyword evidence="1" id="KW-1133">Transmembrane helix</keyword>
<proteinExistence type="predicted"/>
<dbReference type="OrthoDB" id="8685152at2"/>
<name>A0A316G465_9GAMM</name>
<evidence type="ECO:0000256" key="1">
    <source>
        <dbReference type="SAM" id="Phobius"/>
    </source>
</evidence>
<evidence type="ECO:0000259" key="2">
    <source>
        <dbReference type="Pfam" id="PF13240"/>
    </source>
</evidence>
<keyword evidence="1" id="KW-0812">Transmembrane</keyword>
<keyword evidence="4" id="KW-1185">Reference proteome</keyword>
<dbReference type="RefSeq" id="WP_109763998.1">
    <property type="nucleotide sequence ID" value="NZ_QGGU01000008.1"/>
</dbReference>
<protein>
    <submittedName>
        <fullName evidence="3">Zinc ribbon protein</fullName>
    </submittedName>
</protein>
<organism evidence="3 4">
    <name type="scientific">Pleionea mediterranea</name>
    <dbReference type="NCBI Taxonomy" id="523701"/>
    <lineage>
        <taxon>Bacteria</taxon>
        <taxon>Pseudomonadati</taxon>
        <taxon>Pseudomonadota</taxon>
        <taxon>Gammaproteobacteria</taxon>
        <taxon>Oceanospirillales</taxon>
        <taxon>Pleioneaceae</taxon>
        <taxon>Pleionea</taxon>
    </lineage>
</organism>
<sequence>MAIIKCPECRKPISDKANICTHCGYAMKGATDEDLARAARISRLKKQNRMQMIIYGSMVVFLAGVLFFYFGRESGSNLYRVLGYFGIALGGLGYLFSRIQSVISKRR</sequence>
<dbReference type="EMBL" id="QGGU01000008">
    <property type="protein sequence ID" value="PWK49197.1"/>
    <property type="molecule type" value="Genomic_DNA"/>
</dbReference>
<dbReference type="AlphaFoldDB" id="A0A316G465"/>
<gene>
    <name evidence="3" type="ORF">C8D97_108106</name>
</gene>
<keyword evidence="1" id="KW-0472">Membrane</keyword>
<comment type="caution">
    <text evidence="3">The sequence shown here is derived from an EMBL/GenBank/DDBJ whole genome shotgun (WGS) entry which is preliminary data.</text>
</comment>
<evidence type="ECO:0000313" key="4">
    <source>
        <dbReference type="Proteomes" id="UP000245790"/>
    </source>
</evidence>
<feature type="domain" description="Zinc-ribbon" evidence="2">
    <location>
        <begin position="5"/>
        <end position="26"/>
    </location>
</feature>
<accession>A0A316G465</accession>
<reference evidence="3 4" key="1">
    <citation type="submission" date="2018-05" db="EMBL/GenBank/DDBJ databases">
        <title>Genomic Encyclopedia of Type Strains, Phase IV (KMG-IV): sequencing the most valuable type-strain genomes for metagenomic binning, comparative biology and taxonomic classification.</title>
        <authorList>
            <person name="Goeker M."/>
        </authorList>
    </citation>
    <scope>NUCLEOTIDE SEQUENCE [LARGE SCALE GENOMIC DNA]</scope>
    <source>
        <strain evidence="3 4">DSM 25350</strain>
    </source>
</reference>
<dbReference type="Proteomes" id="UP000245790">
    <property type="component" value="Unassembled WGS sequence"/>
</dbReference>
<evidence type="ECO:0000313" key="3">
    <source>
        <dbReference type="EMBL" id="PWK49197.1"/>
    </source>
</evidence>
<dbReference type="Pfam" id="PF13240">
    <property type="entry name" value="Zn_Ribbon_1"/>
    <property type="match status" value="1"/>
</dbReference>